<dbReference type="SUPFAM" id="SSF55608">
    <property type="entry name" value="Homing endonucleases"/>
    <property type="match status" value="3"/>
</dbReference>
<dbReference type="GO" id="GO:0004519">
    <property type="term" value="F:endonuclease activity"/>
    <property type="evidence" value="ECO:0007669"/>
    <property type="project" value="InterPro"/>
</dbReference>
<dbReference type="EMBL" id="RBNI01003479">
    <property type="protein sequence ID" value="RUP48314.1"/>
    <property type="molecule type" value="Genomic_DNA"/>
</dbReference>
<dbReference type="OrthoDB" id="2307725at2759"/>
<dbReference type="Gene3D" id="3.10.28.10">
    <property type="entry name" value="Homing endonucleases"/>
    <property type="match status" value="3"/>
</dbReference>
<gene>
    <name evidence="2" type="ORF">BC936DRAFT_144718</name>
</gene>
<dbReference type="GO" id="GO:0005739">
    <property type="term" value="C:mitochondrion"/>
    <property type="evidence" value="ECO:0007669"/>
    <property type="project" value="UniProtKB-ARBA"/>
</dbReference>
<protein>
    <recommendedName>
        <fullName evidence="1">Homing endonuclease LAGLIDADG domain-containing protein</fullName>
    </recommendedName>
</protein>
<dbReference type="InterPro" id="IPR027434">
    <property type="entry name" value="Homing_endonucl"/>
</dbReference>
<name>A0A433DBV1_9FUNG</name>
<dbReference type="PANTHER" id="PTHR36181">
    <property type="entry name" value="INTRON-ENCODED ENDONUCLEASE AI3-RELATED"/>
    <property type="match status" value="1"/>
</dbReference>
<dbReference type="InterPro" id="IPR004860">
    <property type="entry name" value="LAGLIDADG_dom"/>
</dbReference>
<feature type="domain" description="Homing endonuclease LAGLIDADG" evidence="1">
    <location>
        <begin position="93"/>
        <end position="170"/>
    </location>
</feature>
<organism evidence="2 3">
    <name type="scientific">Jimgerdemannia flammicorona</name>
    <dbReference type="NCBI Taxonomy" id="994334"/>
    <lineage>
        <taxon>Eukaryota</taxon>
        <taxon>Fungi</taxon>
        <taxon>Fungi incertae sedis</taxon>
        <taxon>Mucoromycota</taxon>
        <taxon>Mucoromycotina</taxon>
        <taxon>Endogonomycetes</taxon>
        <taxon>Endogonales</taxon>
        <taxon>Endogonaceae</taxon>
        <taxon>Jimgerdemannia</taxon>
    </lineage>
</organism>
<evidence type="ECO:0000259" key="1">
    <source>
        <dbReference type="Pfam" id="PF00961"/>
    </source>
</evidence>
<reference evidence="2 3" key="1">
    <citation type="journal article" date="2018" name="New Phytol.">
        <title>Phylogenomics of Endogonaceae and evolution of mycorrhizas within Mucoromycota.</title>
        <authorList>
            <person name="Chang Y."/>
            <person name="Desiro A."/>
            <person name="Na H."/>
            <person name="Sandor L."/>
            <person name="Lipzen A."/>
            <person name="Clum A."/>
            <person name="Barry K."/>
            <person name="Grigoriev I.V."/>
            <person name="Martin F.M."/>
            <person name="Stajich J.E."/>
            <person name="Smith M.E."/>
            <person name="Bonito G."/>
            <person name="Spatafora J.W."/>
        </authorList>
    </citation>
    <scope>NUCLEOTIDE SEQUENCE [LARGE SCALE GENOMIC DNA]</scope>
    <source>
        <strain evidence="2 3">GMNB39</strain>
    </source>
</reference>
<accession>A0A433DBV1</accession>
<evidence type="ECO:0000313" key="3">
    <source>
        <dbReference type="Proteomes" id="UP000268093"/>
    </source>
</evidence>
<proteinExistence type="predicted"/>
<keyword evidence="3" id="KW-1185">Reference proteome</keyword>
<dbReference type="InterPro" id="IPR051289">
    <property type="entry name" value="LAGLIDADG_Endonuclease"/>
</dbReference>
<sequence>MNVLMIRYRLDCTLQFDHGLPVIYIKAHSMPLLRSIVLEHMDPSMLYKLGIKPEGTISAPRGMVPSTETIKPIISPKMVPPCSNVTSTSSLTVDGDGSFQVNHWKQKILQFRIVIKLKNTPANVQLLQLIKAQLGVGNVYIDTISVLFQIDSQKEIASILHIFTIFCFHMRSLLTYAEFHRLKQDFVLMPSVLSTTAILNLSYFSVWLVGFTTAEGCFSIRLSGYHSFSISQTYDQSVITAVQLFFQLPNLVRFILAKSEPVY</sequence>
<dbReference type="AlphaFoldDB" id="A0A433DBV1"/>
<evidence type="ECO:0000313" key="2">
    <source>
        <dbReference type="EMBL" id="RUP48314.1"/>
    </source>
</evidence>
<dbReference type="Pfam" id="PF00961">
    <property type="entry name" value="LAGLIDADG_1"/>
    <property type="match status" value="1"/>
</dbReference>
<comment type="caution">
    <text evidence="2">The sequence shown here is derived from an EMBL/GenBank/DDBJ whole genome shotgun (WGS) entry which is preliminary data.</text>
</comment>
<dbReference type="PANTHER" id="PTHR36181:SF2">
    <property type="entry name" value="INTRON-ENCODED ENDONUCLEASE AI3-RELATED"/>
    <property type="match status" value="1"/>
</dbReference>
<dbReference type="Proteomes" id="UP000268093">
    <property type="component" value="Unassembled WGS sequence"/>
</dbReference>